<reference evidence="1" key="1">
    <citation type="submission" date="2013-08" db="EMBL/GenBank/DDBJ databases">
        <authorList>
            <person name="Mendez C."/>
            <person name="Richter M."/>
            <person name="Ferrer M."/>
            <person name="Sanchez J."/>
        </authorList>
    </citation>
    <scope>NUCLEOTIDE SEQUENCE</scope>
</reference>
<protein>
    <submittedName>
        <fullName evidence="1">Uncharacterized protein</fullName>
    </submittedName>
</protein>
<sequence>MANGMRSVVVDKIASVAQACALSHEVRIAADIPAEEGVVIVVEVLTNKATYNQLELSSGRMAKVRKGDIVVGALGHRKALFGYSGHIPPTVKVGDVIQMLNIGGVLGVCDSINPDKGQPFDCRVIGVVLRFPYLGERIGVPARVGHRQLDP</sequence>
<comment type="caution">
    <text evidence="1">The sequence shown here is derived from an EMBL/GenBank/DDBJ whole genome shotgun (WGS) entry which is preliminary data.</text>
</comment>
<proteinExistence type="predicted"/>
<organism evidence="1">
    <name type="scientific">mine drainage metagenome</name>
    <dbReference type="NCBI Taxonomy" id="410659"/>
    <lineage>
        <taxon>unclassified sequences</taxon>
        <taxon>metagenomes</taxon>
        <taxon>ecological metagenomes</taxon>
    </lineage>
</organism>
<feature type="non-terminal residue" evidence="1">
    <location>
        <position position="151"/>
    </location>
</feature>
<reference evidence="1" key="2">
    <citation type="journal article" date="2014" name="ISME J.">
        <title>Microbial stratification in low pH oxic and suboxic macroscopic growths along an acid mine drainage.</title>
        <authorList>
            <person name="Mendez-Garcia C."/>
            <person name="Mesa V."/>
            <person name="Sprenger R.R."/>
            <person name="Richter M."/>
            <person name="Diez M.S."/>
            <person name="Solano J."/>
            <person name="Bargiela R."/>
            <person name="Golyshina O.V."/>
            <person name="Manteca A."/>
            <person name="Ramos J.L."/>
            <person name="Gallego J.R."/>
            <person name="Llorente I."/>
            <person name="Martins Dos Santos V.A."/>
            <person name="Jensen O.N."/>
            <person name="Pelaez A.I."/>
            <person name="Sanchez J."/>
            <person name="Ferrer M."/>
        </authorList>
    </citation>
    <scope>NUCLEOTIDE SEQUENCE</scope>
</reference>
<dbReference type="EMBL" id="AUZX01000604">
    <property type="protein sequence ID" value="EQD80531.1"/>
    <property type="molecule type" value="Genomic_DNA"/>
</dbReference>
<gene>
    <name evidence="1" type="ORF">B1A_00797</name>
</gene>
<evidence type="ECO:0000313" key="1">
    <source>
        <dbReference type="EMBL" id="EQD80531.1"/>
    </source>
</evidence>
<dbReference type="AlphaFoldDB" id="T1C4X7"/>
<accession>T1C4X7</accession>
<name>T1C4X7_9ZZZZ</name>